<sequence>MCQRSLFSSFRVAVVVAVSVSPESWVSVCGLFLASVPGVLERFFFRFRPGKSLLVSFFQWWRHRRVVGFACLLLLIRFQVCRLWASAVS</sequence>
<feature type="transmembrane region" description="Helical" evidence="1">
    <location>
        <begin position="66"/>
        <end position="85"/>
    </location>
</feature>
<name>A0A3P6DGV5_BRAOL</name>
<proteinExistence type="predicted"/>
<accession>A0A3P6DGV5</accession>
<gene>
    <name evidence="2" type="ORF">BOLC9T55870H</name>
</gene>
<reference evidence="2" key="1">
    <citation type="submission" date="2018-11" db="EMBL/GenBank/DDBJ databases">
        <authorList>
            <consortium name="Genoscope - CEA"/>
            <person name="William W."/>
        </authorList>
    </citation>
    <scope>NUCLEOTIDE SEQUENCE</scope>
</reference>
<organism evidence="2">
    <name type="scientific">Brassica oleracea</name>
    <name type="common">Wild cabbage</name>
    <dbReference type="NCBI Taxonomy" id="3712"/>
    <lineage>
        <taxon>Eukaryota</taxon>
        <taxon>Viridiplantae</taxon>
        <taxon>Streptophyta</taxon>
        <taxon>Embryophyta</taxon>
        <taxon>Tracheophyta</taxon>
        <taxon>Spermatophyta</taxon>
        <taxon>Magnoliopsida</taxon>
        <taxon>eudicotyledons</taxon>
        <taxon>Gunneridae</taxon>
        <taxon>Pentapetalae</taxon>
        <taxon>rosids</taxon>
        <taxon>malvids</taxon>
        <taxon>Brassicales</taxon>
        <taxon>Brassicaceae</taxon>
        <taxon>Brassiceae</taxon>
        <taxon>Brassica</taxon>
    </lineage>
</organism>
<keyword evidence="1" id="KW-0472">Membrane</keyword>
<dbReference type="AlphaFoldDB" id="A0A3P6DGV5"/>
<keyword evidence="1" id="KW-1133">Transmembrane helix</keyword>
<protein>
    <submittedName>
        <fullName evidence="2">Uncharacterized protein</fullName>
    </submittedName>
</protein>
<evidence type="ECO:0000313" key="2">
    <source>
        <dbReference type="EMBL" id="VDD30547.1"/>
    </source>
</evidence>
<evidence type="ECO:0000256" key="1">
    <source>
        <dbReference type="SAM" id="Phobius"/>
    </source>
</evidence>
<dbReference type="EMBL" id="LR031875">
    <property type="protein sequence ID" value="VDD30547.1"/>
    <property type="molecule type" value="Genomic_DNA"/>
</dbReference>
<keyword evidence="1" id="KW-0812">Transmembrane</keyword>